<evidence type="ECO:0000313" key="2">
    <source>
        <dbReference type="Proteomes" id="UP000598820"/>
    </source>
</evidence>
<organism evidence="1 2">
    <name type="scientific">Spirosoma profusum</name>
    <dbReference type="NCBI Taxonomy" id="2771354"/>
    <lineage>
        <taxon>Bacteria</taxon>
        <taxon>Pseudomonadati</taxon>
        <taxon>Bacteroidota</taxon>
        <taxon>Cytophagia</taxon>
        <taxon>Cytophagales</taxon>
        <taxon>Cytophagaceae</taxon>
        <taxon>Spirosoma</taxon>
    </lineage>
</organism>
<reference evidence="1" key="1">
    <citation type="submission" date="2020-09" db="EMBL/GenBank/DDBJ databases">
        <authorList>
            <person name="Kim M.K."/>
        </authorList>
    </citation>
    <scope>NUCLEOTIDE SEQUENCE</scope>
    <source>
        <strain evidence="1">BT702</strain>
    </source>
</reference>
<evidence type="ECO:0000313" key="1">
    <source>
        <dbReference type="EMBL" id="MBD2702173.1"/>
    </source>
</evidence>
<sequence length="458" mass="51244">MKRLILPVLTGLSLLLLQCQKKEPRAPEAIGFDPPIQERVSYVAGSITFQLKELQDKINRELDPVLVGKGSKNGENKGVISFRVKRTGPVQVRYADNQISLSAPLQMWLTKPFSKDTTPPKKQFSALHVSFKSPISVTPNWRLASRTKFAEYRWIKEPDIRLLGKDISLTNMAQKILENFQSSIETAIDSALYKDLRLDRMVRPIWRDLQKPLLINKEFGLWLLPKPVSVAASNVTGNAKSLTTHLRIAFNTKTEVKPQTPSHLETPLPQLQKREKVDSTSELHVLSAIPYVDINRMLALNIKREPKKMALGTVTLKGATVYGGQHALIIKAEVDGLLNGLVYLKGRPMFDTASNTLRINNLDFDAETGSLLSKDTGALWHAGLRKILGELVTISLGNEIEQLPQKISKAFEKGKPGEKTDLGLQSFKFVPENVAIRPDEIQVMIRVETKVGVRVNKL</sequence>
<dbReference type="Proteomes" id="UP000598820">
    <property type="component" value="Unassembled WGS sequence"/>
</dbReference>
<protein>
    <submittedName>
        <fullName evidence="1">DUF4403 family protein</fullName>
    </submittedName>
</protein>
<accession>A0A926XWP8</accession>
<comment type="caution">
    <text evidence="1">The sequence shown here is derived from an EMBL/GenBank/DDBJ whole genome shotgun (WGS) entry which is preliminary data.</text>
</comment>
<proteinExistence type="predicted"/>
<dbReference type="EMBL" id="JACWZY010000013">
    <property type="protein sequence ID" value="MBD2702173.1"/>
    <property type="molecule type" value="Genomic_DNA"/>
</dbReference>
<gene>
    <name evidence="1" type="ORF">IC229_16090</name>
</gene>
<name>A0A926XWP8_9BACT</name>
<dbReference type="AlphaFoldDB" id="A0A926XWP8"/>
<dbReference type="RefSeq" id="WP_190888026.1">
    <property type="nucleotide sequence ID" value="NZ_JACWZY010000013.1"/>
</dbReference>
<dbReference type="Pfam" id="PF14356">
    <property type="entry name" value="DUF4403"/>
    <property type="match status" value="1"/>
</dbReference>
<dbReference type="InterPro" id="IPR025515">
    <property type="entry name" value="DUF4403"/>
</dbReference>
<keyword evidence="2" id="KW-1185">Reference proteome</keyword>